<proteinExistence type="predicted"/>
<dbReference type="RefSeq" id="WP_306307822.1">
    <property type="nucleotide sequence ID" value="NZ_BHGK01000001.1"/>
</dbReference>
<name>A0A391NZP1_9FIRM</name>
<dbReference type="AlphaFoldDB" id="A0A391NZP1"/>
<evidence type="ECO:0000313" key="2">
    <source>
        <dbReference type="Proteomes" id="UP000265643"/>
    </source>
</evidence>
<sequence>MPYCSNYSRNQVRNTGRGSCSPCAEFHQDACDTCIKMRKDPLSQFPLAMAYVPWQEWREICDLEKALCQGTIFQELNLEFLGRKGGQMR</sequence>
<dbReference type="Pfam" id="PF11007">
    <property type="entry name" value="CotJA"/>
    <property type="match status" value="1"/>
</dbReference>
<comment type="caution">
    <text evidence="1">The sequence shown here is derived from an EMBL/GenBank/DDBJ whole genome shotgun (WGS) entry which is preliminary data.</text>
</comment>
<evidence type="ECO:0000313" key="1">
    <source>
        <dbReference type="EMBL" id="GCA66060.1"/>
    </source>
</evidence>
<evidence type="ECO:0008006" key="3">
    <source>
        <dbReference type="Google" id="ProtNLM"/>
    </source>
</evidence>
<dbReference type="EMBL" id="BHGK01000001">
    <property type="protein sequence ID" value="GCA66060.1"/>
    <property type="molecule type" value="Genomic_DNA"/>
</dbReference>
<dbReference type="InterPro" id="IPR020256">
    <property type="entry name" value="Spore_coat_CotJA"/>
</dbReference>
<dbReference type="Proteomes" id="UP000265643">
    <property type="component" value="Unassembled WGS sequence"/>
</dbReference>
<gene>
    <name evidence="1" type="ORF">KGMB01110_04960</name>
</gene>
<reference evidence="2" key="1">
    <citation type="submission" date="2018-09" db="EMBL/GenBank/DDBJ databases">
        <title>Draft Genome Sequence of Mediterraneibacter sp. KCTC 15684.</title>
        <authorList>
            <person name="Kim J.S."/>
            <person name="Han K.I."/>
            <person name="Suh M.K."/>
            <person name="Lee K.C."/>
            <person name="Eom M.K."/>
            <person name="Lee J.H."/>
            <person name="Park S.H."/>
            <person name="Kang S.W."/>
            <person name="Park J.E."/>
            <person name="Oh B.S."/>
            <person name="Yu S.Y."/>
            <person name="Choi S.H."/>
            <person name="Lee D.H."/>
            <person name="Yoon H."/>
            <person name="Kim B."/>
            <person name="Yang S.J."/>
            <person name="Lee J.S."/>
        </authorList>
    </citation>
    <scope>NUCLEOTIDE SEQUENCE [LARGE SCALE GENOMIC DNA]</scope>
    <source>
        <strain evidence="2">KCTC 15684</strain>
    </source>
</reference>
<accession>A0A391NZP1</accession>
<organism evidence="1 2">
    <name type="scientific">Mediterraneibacter butyricigenes</name>
    <dbReference type="NCBI Taxonomy" id="2316025"/>
    <lineage>
        <taxon>Bacteria</taxon>
        <taxon>Bacillati</taxon>
        <taxon>Bacillota</taxon>
        <taxon>Clostridia</taxon>
        <taxon>Lachnospirales</taxon>
        <taxon>Lachnospiraceae</taxon>
        <taxon>Mediterraneibacter</taxon>
    </lineage>
</organism>
<keyword evidence="2" id="KW-1185">Reference proteome</keyword>
<protein>
    <recommendedName>
        <fullName evidence="3">Spore coat associated protein CotJA</fullName>
    </recommendedName>
</protein>